<gene>
    <name evidence="8" type="ORF">ACFSC7_11110</name>
</gene>
<protein>
    <submittedName>
        <fullName evidence="8">ABC transporter ATP-binding protein</fullName>
    </submittedName>
</protein>
<dbReference type="PROSITE" id="PS50893">
    <property type="entry name" value="ABC_TRANSPORTER_2"/>
    <property type="match status" value="1"/>
</dbReference>
<dbReference type="EMBL" id="JBHUFA010000004">
    <property type="protein sequence ID" value="MFD1696065.1"/>
    <property type="molecule type" value="Genomic_DNA"/>
</dbReference>
<evidence type="ECO:0000256" key="3">
    <source>
        <dbReference type="ARBA" id="ARBA00022458"/>
    </source>
</evidence>
<evidence type="ECO:0000256" key="4">
    <source>
        <dbReference type="ARBA" id="ARBA00022741"/>
    </source>
</evidence>
<dbReference type="SMART" id="SM00382">
    <property type="entry name" value="AAA"/>
    <property type="match status" value="1"/>
</dbReference>
<evidence type="ECO:0000256" key="6">
    <source>
        <dbReference type="SAM" id="MobiDB-lite"/>
    </source>
</evidence>
<reference evidence="9" key="1">
    <citation type="journal article" date="2019" name="Int. J. Syst. Evol. Microbiol.">
        <title>The Global Catalogue of Microorganisms (GCM) 10K type strain sequencing project: providing services to taxonomists for standard genome sequencing and annotation.</title>
        <authorList>
            <consortium name="The Broad Institute Genomics Platform"/>
            <consortium name="The Broad Institute Genome Sequencing Center for Infectious Disease"/>
            <person name="Wu L."/>
            <person name="Ma J."/>
        </authorList>
    </citation>
    <scope>NUCLEOTIDE SEQUENCE [LARGE SCALE GENOMIC DNA]</scope>
    <source>
        <strain evidence="9">JCM 3369</strain>
    </source>
</reference>
<keyword evidence="5 8" id="KW-0067">ATP-binding</keyword>
<dbReference type="NCBIfam" id="TIGR03864">
    <property type="entry name" value="PQQ_ABC_ATP"/>
    <property type="match status" value="1"/>
</dbReference>
<dbReference type="InterPro" id="IPR022467">
    <property type="entry name" value="ABC_transprt_ATP-bd_su_PQQ"/>
</dbReference>
<evidence type="ECO:0000259" key="7">
    <source>
        <dbReference type="PROSITE" id="PS50893"/>
    </source>
</evidence>
<keyword evidence="4" id="KW-0547">Nucleotide-binding</keyword>
<evidence type="ECO:0000313" key="8">
    <source>
        <dbReference type="EMBL" id="MFD1696065.1"/>
    </source>
</evidence>
<dbReference type="InterPro" id="IPR003439">
    <property type="entry name" value="ABC_transporter-like_ATP-bd"/>
</dbReference>
<keyword evidence="2" id="KW-0813">Transport</keyword>
<evidence type="ECO:0000256" key="5">
    <source>
        <dbReference type="ARBA" id="ARBA00022840"/>
    </source>
</evidence>
<sequence length="268" mass="28266">MSGLQVDGITFRYAAKGPAALEDVSFRVEPGVFCALLGPNGAGKSTLFALLTRLVVARAGRIEVAGHDLARHPRAALAAIGVVFQQPTLDLDMSVWSNLTYFAGLHGLSGRKARCAIEAALDRLSMRERAGEPVRNLNGGHRRRMEIARALIHRPAVLLLDEATVGLDAASRAAITDHVHDLAAHGLDGHRPAVLWASHLVDEIRPADQVVILHRGKVLAQGDARDLAGETTLAQRFLAMTGEEREGASGAAGPVGEGATGRAGEAAE</sequence>
<organism evidence="8 9">
    <name type="scientific">Roseibium aestuarii</name>
    <dbReference type="NCBI Taxonomy" id="2600299"/>
    <lineage>
        <taxon>Bacteria</taxon>
        <taxon>Pseudomonadati</taxon>
        <taxon>Pseudomonadota</taxon>
        <taxon>Alphaproteobacteria</taxon>
        <taxon>Hyphomicrobiales</taxon>
        <taxon>Stappiaceae</taxon>
        <taxon>Roseibium</taxon>
    </lineage>
</organism>
<evidence type="ECO:0000256" key="2">
    <source>
        <dbReference type="ARBA" id="ARBA00022448"/>
    </source>
</evidence>
<dbReference type="Gene3D" id="3.40.50.300">
    <property type="entry name" value="P-loop containing nucleotide triphosphate hydrolases"/>
    <property type="match status" value="1"/>
</dbReference>
<dbReference type="RefSeq" id="WP_149893024.1">
    <property type="nucleotide sequence ID" value="NZ_JBHUFA010000004.1"/>
</dbReference>
<keyword evidence="3" id="KW-0536">Nodulation</keyword>
<dbReference type="Proteomes" id="UP001597327">
    <property type="component" value="Unassembled WGS sequence"/>
</dbReference>
<comment type="similarity">
    <text evidence="1">Belongs to the ABC transporter superfamily.</text>
</comment>
<dbReference type="InterPro" id="IPR050763">
    <property type="entry name" value="ABC_transporter_ATP-binding"/>
</dbReference>
<dbReference type="InterPro" id="IPR027417">
    <property type="entry name" value="P-loop_NTPase"/>
</dbReference>
<dbReference type="InterPro" id="IPR003593">
    <property type="entry name" value="AAA+_ATPase"/>
</dbReference>
<dbReference type="Pfam" id="PF00005">
    <property type="entry name" value="ABC_tran"/>
    <property type="match status" value="1"/>
</dbReference>
<evidence type="ECO:0000256" key="1">
    <source>
        <dbReference type="ARBA" id="ARBA00005417"/>
    </source>
</evidence>
<dbReference type="SUPFAM" id="SSF52540">
    <property type="entry name" value="P-loop containing nucleoside triphosphate hydrolases"/>
    <property type="match status" value="1"/>
</dbReference>
<accession>A0ABW4K0N3</accession>
<proteinExistence type="inferred from homology"/>
<dbReference type="PANTHER" id="PTHR42711">
    <property type="entry name" value="ABC TRANSPORTER ATP-BINDING PROTEIN"/>
    <property type="match status" value="1"/>
</dbReference>
<feature type="region of interest" description="Disordered" evidence="6">
    <location>
        <begin position="244"/>
        <end position="268"/>
    </location>
</feature>
<dbReference type="PANTHER" id="PTHR42711:SF5">
    <property type="entry name" value="ABC TRANSPORTER ATP-BINDING PROTEIN NATA"/>
    <property type="match status" value="1"/>
</dbReference>
<feature type="domain" description="ABC transporter" evidence="7">
    <location>
        <begin position="4"/>
        <end position="240"/>
    </location>
</feature>
<keyword evidence="9" id="KW-1185">Reference proteome</keyword>
<evidence type="ECO:0000313" key="9">
    <source>
        <dbReference type="Proteomes" id="UP001597327"/>
    </source>
</evidence>
<dbReference type="GO" id="GO:0005524">
    <property type="term" value="F:ATP binding"/>
    <property type="evidence" value="ECO:0007669"/>
    <property type="project" value="UniProtKB-KW"/>
</dbReference>
<name>A0ABW4K0N3_9HYPH</name>
<comment type="caution">
    <text evidence="8">The sequence shown here is derived from an EMBL/GenBank/DDBJ whole genome shotgun (WGS) entry which is preliminary data.</text>
</comment>